<keyword evidence="5" id="KW-1185">Reference proteome</keyword>
<dbReference type="Pfam" id="PF23598">
    <property type="entry name" value="LRR_14"/>
    <property type="match status" value="1"/>
</dbReference>
<feature type="domain" description="Disease resistance R13L4/SHOC-2-like LRR" evidence="4">
    <location>
        <begin position="147"/>
        <end position="303"/>
    </location>
</feature>
<evidence type="ECO:0000259" key="4">
    <source>
        <dbReference type="Pfam" id="PF23598"/>
    </source>
</evidence>
<dbReference type="GeneID" id="127746723"/>
<dbReference type="InterPro" id="IPR036388">
    <property type="entry name" value="WH-like_DNA-bd_sf"/>
</dbReference>
<evidence type="ECO:0000313" key="6">
    <source>
        <dbReference type="RefSeq" id="XP_052116705.1"/>
    </source>
</evidence>
<dbReference type="InterPro" id="IPR058922">
    <property type="entry name" value="WHD_DRP"/>
</dbReference>
<dbReference type="PANTHER" id="PTHR23155:SF1193">
    <property type="entry name" value="DISEASE RESISTANCE PROTEIN RPP13-RELATED"/>
    <property type="match status" value="1"/>
</dbReference>
<evidence type="ECO:0000313" key="5">
    <source>
        <dbReference type="Proteomes" id="UP000515211"/>
    </source>
</evidence>
<dbReference type="AlphaFoldDB" id="A0A9C6WTD3"/>
<dbReference type="InterPro" id="IPR044974">
    <property type="entry name" value="Disease_R_plants"/>
</dbReference>
<proteinExistence type="predicted"/>
<gene>
    <name evidence="6" type="primary">LOC127746723</name>
</gene>
<dbReference type="Gene3D" id="1.10.10.10">
    <property type="entry name" value="Winged helix-like DNA-binding domain superfamily/Winged helix DNA-binding domain"/>
    <property type="match status" value="1"/>
</dbReference>
<dbReference type="Gene3D" id="3.80.10.10">
    <property type="entry name" value="Ribonuclease Inhibitor"/>
    <property type="match status" value="1"/>
</dbReference>
<evidence type="ECO:0000256" key="2">
    <source>
        <dbReference type="ARBA" id="ARBA00022821"/>
    </source>
</evidence>
<dbReference type="Pfam" id="PF23559">
    <property type="entry name" value="WHD_DRP"/>
    <property type="match status" value="1"/>
</dbReference>
<name>A0A9C6WTD3_ARADU</name>
<feature type="domain" description="Disease resistance protein winged helix" evidence="3">
    <location>
        <begin position="24"/>
        <end position="99"/>
    </location>
</feature>
<dbReference type="InterPro" id="IPR032675">
    <property type="entry name" value="LRR_dom_sf"/>
</dbReference>
<keyword evidence="2" id="KW-0611">Plant defense</keyword>
<evidence type="ECO:0000259" key="3">
    <source>
        <dbReference type="Pfam" id="PF23559"/>
    </source>
</evidence>
<dbReference type="InterPro" id="IPR055414">
    <property type="entry name" value="LRR_R13L4/SHOC2-like"/>
</dbReference>
<keyword evidence="1" id="KW-0677">Repeat</keyword>
<evidence type="ECO:0000256" key="1">
    <source>
        <dbReference type="ARBA" id="ARBA00022737"/>
    </source>
</evidence>
<dbReference type="RefSeq" id="XP_052116705.1">
    <property type="nucleotide sequence ID" value="XM_052260745.1"/>
</dbReference>
<dbReference type="FunFam" id="1.10.10.10:FF:000322">
    <property type="entry name" value="Probable disease resistance protein At1g63360"/>
    <property type="match status" value="1"/>
</dbReference>
<dbReference type="KEGG" id="adu:127746723"/>
<dbReference type="GO" id="GO:0098542">
    <property type="term" value="P:defense response to other organism"/>
    <property type="evidence" value="ECO:0007669"/>
    <property type="project" value="TreeGrafter"/>
</dbReference>
<dbReference type="PANTHER" id="PTHR23155">
    <property type="entry name" value="DISEASE RESISTANCE PROTEIN RP"/>
    <property type="match status" value="1"/>
</dbReference>
<dbReference type="SUPFAM" id="SSF52058">
    <property type="entry name" value="L domain-like"/>
    <property type="match status" value="1"/>
</dbReference>
<sequence>MDVLKLSYDYLPRRLKPCFLYLGIYPEDYEIPAKELIQLWIAEGFIQPHESGTPNAPEPEDVGEDYLGELVDRSLIQVTSTRSYGGVKTCKVHDLLRELCILESKANNSLEVFTESNIHANNTSNPHRLSFLCNAQSYVSSVKPDTRSLFFFAGAGRTNCKESCLKNFQSIQVLHLQDQVYFTLDSNDLETMIHLKYLRLKRPANRKVYVPYYIWNLPKLETLDLEVWAPFTILDGFWKLDRLRHVYVRCSTKLPPAAPQAPTILWNLQTLYGVALDQTIASLFSNNIFPNLRKLALQYGSRKDETDSLFSRFSKKKIEQACTSDYSSATLHELLASST</sequence>
<accession>A0A9C6WTD3</accession>
<protein>
    <submittedName>
        <fullName evidence="6">ToMV resistant protein Tm-2 netted virescent-like</fullName>
    </submittedName>
</protein>
<organism evidence="5 6">
    <name type="scientific">Arachis duranensis</name>
    <name type="common">Wild peanut</name>
    <dbReference type="NCBI Taxonomy" id="130453"/>
    <lineage>
        <taxon>Eukaryota</taxon>
        <taxon>Viridiplantae</taxon>
        <taxon>Streptophyta</taxon>
        <taxon>Embryophyta</taxon>
        <taxon>Tracheophyta</taxon>
        <taxon>Spermatophyta</taxon>
        <taxon>Magnoliopsida</taxon>
        <taxon>eudicotyledons</taxon>
        <taxon>Gunneridae</taxon>
        <taxon>Pentapetalae</taxon>
        <taxon>rosids</taxon>
        <taxon>fabids</taxon>
        <taxon>Fabales</taxon>
        <taxon>Fabaceae</taxon>
        <taxon>Papilionoideae</taxon>
        <taxon>50 kb inversion clade</taxon>
        <taxon>dalbergioids sensu lato</taxon>
        <taxon>Dalbergieae</taxon>
        <taxon>Pterocarpus clade</taxon>
        <taxon>Arachis</taxon>
    </lineage>
</organism>
<reference evidence="5" key="1">
    <citation type="journal article" date="2016" name="Nat. Genet.">
        <title>The genome sequences of Arachis duranensis and Arachis ipaensis, the diploid ancestors of cultivated peanut.</title>
        <authorList>
            <person name="Bertioli D.J."/>
            <person name="Cannon S.B."/>
            <person name="Froenicke L."/>
            <person name="Huang G."/>
            <person name="Farmer A.D."/>
            <person name="Cannon E.K."/>
            <person name="Liu X."/>
            <person name="Gao D."/>
            <person name="Clevenger J."/>
            <person name="Dash S."/>
            <person name="Ren L."/>
            <person name="Moretzsohn M.C."/>
            <person name="Shirasawa K."/>
            <person name="Huang W."/>
            <person name="Vidigal B."/>
            <person name="Abernathy B."/>
            <person name="Chu Y."/>
            <person name="Niederhuth C.E."/>
            <person name="Umale P."/>
            <person name="Araujo A.C."/>
            <person name="Kozik A."/>
            <person name="Kim K.D."/>
            <person name="Burow M.D."/>
            <person name="Varshney R.K."/>
            <person name="Wang X."/>
            <person name="Zhang X."/>
            <person name="Barkley N."/>
            <person name="Guimaraes P.M."/>
            <person name="Isobe S."/>
            <person name="Guo B."/>
            <person name="Liao B."/>
            <person name="Stalker H.T."/>
            <person name="Schmitz R.J."/>
            <person name="Scheffler B.E."/>
            <person name="Leal-Bertioli S.C."/>
            <person name="Xun X."/>
            <person name="Jackson S.A."/>
            <person name="Michelmore R."/>
            <person name="Ozias-Akins P."/>
        </authorList>
    </citation>
    <scope>NUCLEOTIDE SEQUENCE [LARGE SCALE GENOMIC DNA]</scope>
    <source>
        <strain evidence="5">cv. V14167</strain>
    </source>
</reference>
<dbReference type="Proteomes" id="UP000515211">
    <property type="component" value="Chromosome 4"/>
</dbReference>
<reference evidence="6" key="2">
    <citation type="submission" date="2025-08" db="UniProtKB">
        <authorList>
            <consortium name="RefSeq"/>
        </authorList>
    </citation>
    <scope>IDENTIFICATION</scope>
    <source>
        <tissue evidence="6">Whole plant</tissue>
    </source>
</reference>